<proteinExistence type="predicted"/>
<dbReference type="AlphaFoldDB" id="A0A392QC75"/>
<dbReference type="EMBL" id="LXQA010122114">
    <property type="protein sequence ID" value="MCI20875.1"/>
    <property type="molecule type" value="Genomic_DNA"/>
</dbReference>
<name>A0A392QC75_9FABA</name>
<evidence type="ECO:0000313" key="3">
    <source>
        <dbReference type="Proteomes" id="UP000265520"/>
    </source>
</evidence>
<feature type="compositionally biased region" description="Low complexity" evidence="1">
    <location>
        <begin position="8"/>
        <end position="21"/>
    </location>
</feature>
<accession>A0A392QC75</accession>
<feature type="non-terminal residue" evidence="2">
    <location>
        <position position="44"/>
    </location>
</feature>
<feature type="region of interest" description="Disordered" evidence="1">
    <location>
        <begin position="1"/>
        <end position="33"/>
    </location>
</feature>
<dbReference type="Proteomes" id="UP000265520">
    <property type="component" value="Unassembled WGS sequence"/>
</dbReference>
<evidence type="ECO:0000256" key="1">
    <source>
        <dbReference type="SAM" id="MobiDB-lite"/>
    </source>
</evidence>
<keyword evidence="3" id="KW-1185">Reference proteome</keyword>
<organism evidence="2 3">
    <name type="scientific">Trifolium medium</name>
    <dbReference type="NCBI Taxonomy" id="97028"/>
    <lineage>
        <taxon>Eukaryota</taxon>
        <taxon>Viridiplantae</taxon>
        <taxon>Streptophyta</taxon>
        <taxon>Embryophyta</taxon>
        <taxon>Tracheophyta</taxon>
        <taxon>Spermatophyta</taxon>
        <taxon>Magnoliopsida</taxon>
        <taxon>eudicotyledons</taxon>
        <taxon>Gunneridae</taxon>
        <taxon>Pentapetalae</taxon>
        <taxon>rosids</taxon>
        <taxon>fabids</taxon>
        <taxon>Fabales</taxon>
        <taxon>Fabaceae</taxon>
        <taxon>Papilionoideae</taxon>
        <taxon>50 kb inversion clade</taxon>
        <taxon>NPAAA clade</taxon>
        <taxon>Hologalegina</taxon>
        <taxon>IRL clade</taxon>
        <taxon>Trifolieae</taxon>
        <taxon>Trifolium</taxon>
    </lineage>
</organism>
<sequence length="44" mass="4663">MLSVGQHLSSSSAKRLPSLSSCADRRRHSSPPFPTLLAAITLSV</sequence>
<reference evidence="2 3" key="1">
    <citation type="journal article" date="2018" name="Front. Plant Sci.">
        <title>Red Clover (Trifolium pratense) and Zigzag Clover (T. medium) - A Picture of Genomic Similarities and Differences.</title>
        <authorList>
            <person name="Dluhosova J."/>
            <person name="Istvanek J."/>
            <person name="Nedelnik J."/>
            <person name="Repkova J."/>
        </authorList>
    </citation>
    <scope>NUCLEOTIDE SEQUENCE [LARGE SCALE GENOMIC DNA]</scope>
    <source>
        <strain evidence="3">cv. 10/8</strain>
        <tissue evidence="2">Leaf</tissue>
    </source>
</reference>
<protein>
    <submittedName>
        <fullName evidence="2">Uncharacterized protein</fullName>
    </submittedName>
</protein>
<evidence type="ECO:0000313" key="2">
    <source>
        <dbReference type="EMBL" id="MCI20875.1"/>
    </source>
</evidence>
<comment type="caution">
    <text evidence="2">The sequence shown here is derived from an EMBL/GenBank/DDBJ whole genome shotgun (WGS) entry which is preliminary data.</text>
</comment>